<evidence type="ECO:0000313" key="2">
    <source>
        <dbReference type="Proteomes" id="UP001229421"/>
    </source>
</evidence>
<name>A0AAD8KMK3_TARER</name>
<accession>A0AAD8KMK3</accession>
<dbReference type="EMBL" id="JAUHHV010000005">
    <property type="protein sequence ID" value="KAK1425825.1"/>
    <property type="molecule type" value="Genomic_DNA"/>
</dbReference>
<organism evidence="1 2">
    <name type="scientific">Tagetes erecta</name>
    <name type="common">African marigold</name>
    <dbReference type="NCBI Taxonomy" id="13708"/>
    <lineage>
        <taxon>Eukaryota</taxon>
        <taxon>Viridiplantae</taxon>
        <taxon>Streptophyta</taxon>
        <taxon>Embryophyta</taxon>
        <taxon>Tracheophyta</taxon>
        <taxon>Spermatophyta</taxon>
        <taxon>Magnoliopsida</taxon>
        <taxon>eudicotyledons</taxon>
        <taxon>Gunneridae</taxon>
        <taxon>Pentapetalae</taxon>
        <taxon>asterids</taxon>
        <taxon>campanulids</taxon>
        <taxon>Asterales</taxon>
        <taxon>Asteraceae</taxon>
        <taxon>Asteroideae</taxon>
        <taxon>Heliantheae alliance</taxon>
        <taxon>Tageteae</taxon>
        <taxon>Tagetes</taxon>
    </lineage>
</organism>
<gene>
    <name evidence="1" type="ORF">QVD17_21186</name>
</gene>
<keyword evidence="2" id="KW-1185">Reference proteome</keyword>
<sequence>MIKIRSLPKSPPQTTTKTFLVFLLADEYTTPPICCHFHPWPSLTVTHVGKLNGSCFPVETTDALNSTMHVLDIVVRYLGTDDLVTRLKLLPSPTHQA</sequence>
<proteinExistence type="predicted"/>
<dbReference type="AlphaFoldDB" id="A0AAD8KMK3"/>
<comment type="caution">
    <text evidence="1">The sequence shown here is derived from an EMBL/GenBank/DDBJ whole genome shotgun (WGS) entry which is preliminary data.</text>
</comment>
<dbReference type="Proteomes" id="UP001229421">
    <property type="component" value="Unassembled WGS sequence"/>
</dbReference>
<evidence type="ECO:0000313" key="1">
    <source>
        <dbReference type="EMBL" id="KAK1425825.1"/>
    </source>
</evidence>
<reference evidence="1" key="1">
    <citation type="journal article" date="2023" name="bioRxiv">
        <title>Improved chromosome-level genome assembly for marigold (Tagetes erecta).</title>
        <authorList>
            <person name="Jiang F."/>
            <person name="Yuan L."/>
            <person name="Wang S."/>
            <person name="Wang H."/>
            <person name="Xu D."/>
            <person name="Wang A."/>
            <person name="Fan W."/>
        </authorList>
    </citation>
    <scope>NUCLEOTIDE SEQUENCE</scope>
    <source>
        <strain evidence="1">WSJ</strain>
        <tissue evidence="1">Leaf</tissue>
    </source>
</reference>
<protein>
    <submittedName>
        <fullName evidence="1">Uncharacterized protein</fullName>
    </submittedName>
</protein>